<protein>
    <submittedName>
        <fullName evidence="1">Uncharacterized protein</fullName>
    </submittedName>
</protein>
<gene>
    <name evidence="1" type="ORF">HaLaN_14930</name>
</gene>
<proteinExistence type="predicted"/>
<feature type="non-terminal residue" evidence="1">
    <location>
        <position position="85"/>
    </location>
</feature>
<reference evidence="1 2" key="1">
    <citation type="submission" date="2020-02" db="EMBL/GenBank/DDBJ databases">
        <title>Draft genome sequence of Haematococcus lacustris strain NIES-144.</title>
        <authorList>
            <person name="Morimoto D."/>
            <person name="Nakagawa S."/>
            <person name="Yoshida T."/>
            <person name="Sawayama S."/>
        </authorList>
    </citation>
    <scope>NUCLEOTIDE SEQUENCE [LARGE SCALE GENOMIC DNA]</scope>
    <source>
        <strain evidence="1 2">NIES-144</strain>
    </source>
</reference>
<organism evidence="1 2">
    <name type="scientific">Haematococcus lacustris</name>
    <name type="common">Green alga</name>
    <name type="synonym">Haematococcus pluvialis</name>
    <dbReference type="NCBI Taxonomy" id="44745"/>
    <lineage>
        <taxon>Eukaryota</taxon>
        <taxon>Viridiplantae</taxon>
        <taxon>Chlorophyta</taxon>
        <taxon>core chlorophytes</taxon>
        <taxon>Chlorophyceae</taxon>
        <taxon>CS clade</taxon>
        <taxon>Chlamydomonadales</taxon>
        <taxon>Haematococcaceae</taxon>
        <taxon>Haematococcus</taxon>
    </lineage>
</organism>
<accession>A0A699ZGZ1</accession>
<comment type="caution">
    <text evidence="1">The sequence shown here is derived from an EMBL/GenBank/DDBJ whole genome shotgun (WGS) entry which is preliminary data.</text>
</comment>
<dbReference type="AlphaFoldDB" id="A0A699ZGZ1"/>
<keyword evidence="2" id="KW-1185">Reference proteome</keyword>
<dbReference type="EMBL" id="BLLF01001258">
    <property type="protein sequence ID" value="GFH18174.1"/>
    <property type="molecule type" value="Genomic_DNA"/>
</dbReference>
<feature type="non-terminal residue" evidence="1">
    <location>
        <position position="1"/>
    </location>
</feature>
<evidence type="ECO:0000313" key="2">
    <source>
        <dbReference type="Proteomes" id="UP000485058"/>
    </source>
</evidence>
<sequence>HQAAEPPTITEEHFINATSGCHTFHLVVAVQSPACPLPPTPGEATSCEEHCALVLSKGTHARPLQLIIQADPREGVDASTLRIDD</sequence>
<dbReference type="Proteomes" id="UP000485058">
    <property type="component" value="Unassembled WGS sequence"/>
</dbReference>
<name>A0A699ZGZ1_HAELA</name>
<evidence type="ECO:0000313" key="1">
    <source>
        <dbReference type="EMBL" id="GFH18174.1"/>
    </source>
</evidence>